<dbReference type="AlphaFoldDB" id="A0A9D1IZ32"/>
<dbReference type="GO" id="GO:0046872">
    <property type="term" value="F:metal ion binding"/>
    <property type="evidence" value="ECO:0007669"/>
    <property type="project" value="UniProtKB-KW"/>
</dbReference>
<feature type="binding site" evidence="8">
    <location>
        <position position="224"/>
    </location>
    <ligand>
        <name>(2E)-4-hydroxy-3-methylbut-2-enyl diphosphate</name>
        <dbReference type="ChEBI" id="CHEBI:128753"/>
    </ligand>
</feature>
<dbReference type="GO" id="GO:0003735">
    <property type="term" value="F:structural constituent of ribosome"/>
    <property type="evidence" value="ECO:0007669"/>
    <property type="project" value="TreeGrafter"/>
</dbReference>
<dbReference type="SUPFAM" id="SSF50249">
    <property type="entry name" value="Nucleic acid-binding proteins"/>
    <property type="match status" value="4"/>
</dbReference>
<dbReference type="Pfam" id="PF00575">
    <property type="entry name" value="S1"/>
    <property type="match status" value="4"/>
</dbReference>
<feature type="binding site" evidence="8">
    <location>
        <position position="40"/>
    </location>
    <ligand>
        <name>isopentenyl diphosphate</name>
        <dbReference type="ChEBI" id="CHEBI:128769"/>
    </ligand>
</feature>
<evidence type="ECO:0000313" key="12">
    <source>
        <dbReference type="Proteomes" id="UP000824238"/>
    </source>
</evidence>
<feature type="binding site" evidence="8">
    <location>
        <position position="123"/>
    </location>
    <ligand>
        <name>isopentenyl diphosphate</name>
        <dbReference type="ChEBI" id="CHEBI:128769"/>
    </ligand>
</feature>
<dbReference type="Pfam" id="PF02401">
    <property type="entry name" value="LYTB"/>
    <property type="match status" value="1"/>
</dbReference>
<comment type="cofactor">
    <cofactor evidence="8">
        <name>[4Fe-4S] cluster</name>
        <dbReference type="ChEBI" id="CHEBI:49883"/>
    </cofactor>
    <text evidence="8">Binds 1 [4Fe-4S] cluster per subunit.</text>
</comment>
<feature type="binding site" evidence="8">
    <location>
        <position position="222"/>
    </location>
    <ligand>
        <name>(2E)-4-hydroxy-3-methylbut-2-enyl diphosphate</name>
        <dbReference type="ChEBI" id="CHEBI:128753"/>
    </ligand>
</feature>
<gene>
    <name evidence="8" type="primary">ispH</name>
    <name evidence="11" type="ORF">IAD36_02590</name>
</gene>
<feature type="binding site" evidence="8">
    <location>
        <position position="222"/>
    </location>
    <ligand>
        <name>isopentenyl diphosphate</name>
        <dbReference type="ChEBI" id="CHEBI:128769"/>
    </ligand>
</feature>
<feature type="binding site" evidence="8">
    <location>
        <position position="73"/>
    </location>
    <ligand>
        <name>(2E)-4-hydroxy-3-methylbut-2-enyl diphosphate</name>
        <dbReference type="ChEBI" id="CHEBI:128753"/>
    </ligand>
</feature>
<dbReference type="GO" id="GO:0016114">
    <property type="term" value="P:terpenoid biosynthetic process"/>
    <property type="evidence" value="ECO:0007669"/>
    <property type="project" value="UniProtKB-UniRule"/>
</dbReference>
<comment type="caution">
    <text evidence="11">The sequence shown here is derived from an EMBL/GenBank/DDBJ whole genome shotgun (WGS) entry which is preliminary data.</text>
</comment>
<feature type="binding site" evidence="8">
    <location>
        <position position="224"/>
    </location>
    <ligand>
        <name>dimethylallyl diphosphate</name>
        <dbReference type="ChEBI" id="CHEBI:57623"/>
    </ligand>
</feature>
<dbReference type="GO" id="GO:0019288">
    <property type="term" value="P:isopentenyl diphosphate biosynthetic process, methylerythritol 4-phosphate pathway"/>
    <property type="evidence" value="ECO:0007669"/>
    <property type="project" value="UniProtKB-UniRule"/>
</dbReference>
<keyword evidence="6 8" id="KW-0411">Iron-sulfur</keyword>
<dbReference type="CDD" id="cd13944">
    <property type="entry name" value="lytB_ispH"/>
    <property type="match status" value="1"/>
</dbReference>
<comment type="catalytic activity">
    <reaction evidence="8">
        <text>dimethylallyl diphosphate + 2 oxidized [2Fe-2S]-[ferredoxin] + H2O = (2E)-4-hydroxy-3-methylbut-2-enyl diphosphate + 2 reduced [2Fe-2S]-[ferredoxin] + 2 H(+)</text>
        <dbReference type="Rhea" id="RHEA:24825"/>
        <dbReference type="Rhea" id="RHEA-COMP:10000"/>
        <dbReference type="Rhea" id="RHEA-COMP:10001"/>
        <dbReference type="ChEBI" id="CHEBI:15377"/>
        <dbReference type="ChEBI" id="CHEBI:15378"/>
        <dbReference type="ChEBI" id="CHEBI:33737"/>
        <dbReference type="ChEBI" id="CHEBI:33738"/>
        <dbReference type="ChEBI" id="CHEBI:57623"/>
        <dbReference type="ChEBI" id="CHEBI:128753"/>
        <dbReference type="EC" id="1.17.7.4"/>
    </reaction>
</comment>
<dbReference type="GO" id="GO:0005737">
    <property type="term" value="C:cytoplasm"/>
    <property type="evidence" value="ECO:0007669"/>
    <property type="project" value="UniProtKB-ARBA"/>
</dbReference>
<protein>
    <recommendedName>
        <fullName evidence="8">4-hydroxy-3-methylbut-2-enyl diphosphate reductase</fullName>
        <shortName evidence="8">HMBPP reductase</shortName>
        <ecNumber evidence="8">1.17.7.4</ecNumber>
    </recommendedName>
</protein>
<feature type="binding site" evidence="8">
    <location>
        <position position="266"/>
    </location>
    <ligand>
        <name>isopentenyl diphosphate</name>
        <dbReference type="ChEBI" id="CHEBI:128769"/>
    </ligand>
</feature>
<dbReference type="CDD" id="cd04465">
    <property type="entry name" value="S1_RPS1_repeat_ec2_hs2"/>
    <property type="match status" value="1"/>
</dbReference>
<evidence type="ECO:0000256" key="6">
    <source>
        <dbReference type="ARBA" id="ARBA00023014"/>
    </source>
</evidence>
<comment type="similarity">
    <text evidence="8">Belongs to the IspH family.</text>
</comment>
<dbReference type="GO" id="GO:0051745">
    <property type="term" value="F:4-hydroxy-3-methylbut-2-enyl diphosphate reductase activity"/>
    <property type="evidence" value="ECO:0007669"/>
    <property type="project" value="UniProtKB-UniRule"/>
</dbReference>
<sequence>MTRITLAKSAGFCFGVSRSVDMAEKLLESGPCKCLGPLIHNEEVVASLAARGLEVISSPEEAGPGDRVLIRSHGVSRAVEDALRAAGAEITDATCPNVARIHRLVAEASAAGRQVIVVGAADHPEVRAICGRCKDPVVVANAAEMENWLQCNVEEHTEPITVVVQTTQTEKNLRECKKLIKKWCTKAEFFDTICFATSIRQEEAVKLASTCGAMVVIGGKNSANSLHLAELCAERCANTQFVENSAQLDIGVLRGVGEIGMTAGASAPSWIIKEVLDKMSDEILIQENPEAVPVEETPVQAAAPVEEAAPAVEAEEAAAAPAEKSFDEMLEDSLKTIYNGDKVSGVVVAITPTEVSIDLGTKYSAFIPTTEFTEDGAVKLEDAVHVGDTVEAMVVRVNDVEGTAQLSKKRMDAVKNWADIEAAQEAGSVVEGIVTEENKGGVVVSVKGIRVFVPASQSGLPKDTPMTELVKQKVRLKITEVNRGRRRVVGSIRAVLQRERKEKAEAVWNEIEVGKVYKGVVKSLTSYGAFVDIGGIDGMVHVSELSWSRIKNPAEVVSVGDELEVYVIGFDRDAKRISLGYKKAEDNPWTKFVNTYSVGDIAKVKVVKLMPFGAFAEVMPGVDGLIHISQIANRRIGKPDEVLTVGDVVDVKVTAIDNDKQKISLSIRALSEPEPAPRRAAEPEAPVVPEEDALVYEVSETGEATGNIPEDVPGVEE</sequence>
<feature type="binding site" evidence="8">
    <location>
        <position position="266"/>
    </location>
    <ligand>
        <name>(2E)-4-hydroxy-3-methylbut-2-enyl diphosphate</name>
        <dbReference type="ChEBI" id="CHEBI:128753"/>
    </ligand>
</feature>
<feature type="domain" description="S1 motif" evidence="10">
    <location>
        <begin position="514"/>
        <end position="582"/>
    </location>
</feature>
<dbReference type="InterPro" id="IPR012340">
    <property type="entry name" value="NA-bd_OB-fold"/>
</dbReference>
<proteinExistence type="inferred from homology"/>
<feature type="binding site" evidence="8">
    <location>
        <position position="40"/>
    </location>
    <ligand>
        <name>dimethylallyl diphosphate</name>
        <dbReference type="ChEBI" id="CHEBI:57623"/>
    </ligand>
</feature>
<dbReference type="InterPro" id="IPR003029">
    <property type="entry name" value="S1_domain"/>
</dbReference>
<dbReference type="GO" id="GO:0005840">
    <property type="term" value="C:ribosome"/>
    <property type="evidence" value="ECO:0007669"/>
    <property type="project" value="UniProtKB-KW"/>
</dbReference>
<keyword evidence="8 11" id="KW-0560">Oxidoreductase</keyword>
<comment type="catalytic activity">
    <reaction evidence="8">
        <text>isopentenyl diphosphate + 2 oxidized [2Fe-2S]-[ferredoxin] + H2O = (2E)-4-hydroxy-3-methylbut-2-enyl diphosphate + 2 reduced [2Fe-2S]-[ferredoxin] + 2 H(+)</text>
        <dbReference type="Rhea" id="RHEA:24488"/>
        <dbReference type="Rhea" id="RHEA-COMP:10000"/>
        <dbReference type="Rhea" id="RHEA-COMP:10001"/>
        <dbReference type="ChEBI" id="CHEBI:15377"/>
        <dbReference type="ChEBI" id="CHEBI:15378"/>
        <dbReference type="ChEBI" id="CHEBI:33737"/>
        <dbReference type="ChEBI" id="CHEBI:33738"/>
        <dbReference type="ChEBI" id="CHEBI:128753"/>
        <dbReference type="ChEBI" id="CHEBI:128769"/>
        <dbReference type="EC" id="1.17.7.4"/>
    </reaction>
</comment>
<keyword evidence="5 8" id="KW-0408">Iron</keyword>
<dbReference type="Proteomes" id="UP000824238">
    <property type="component" value="Unassembled WGS sequence"/>
</dbReference>
<evidence type="ECO:0000256" key="7">
    <source>
        <dbReference type="ARBA" id="ARBA00023274"/>
    </source>
</evidence>
<dbReference type="CDD" id="cd05687">
    <property type="entry name" value="S1_RPS1_repeat_ec1_hs1"/>
    <property type="match status" value="1"/>
</dbReference>
<evidence type="ECO:0000259" key="10">
    <source>
        <dbReference type="PROSITE" id="PS50126"/>
    </source>
</evidence>
<keyword evidence="8" id="KW-0414">Isoprene biosynthesis</keyword>
<evidence type="ECO:0000256" key="2">
    <source>
        <dbReference type="ARBA" id="ARBA00022485"/>
    </source>
</evidence>
<keyword evidence="2 8" id="KW-0004">4Fe-4S</keyword>
<dbReference type="InterPro" id="IPR003451">
    <property type="entry name" value="LytB/IspH"/>
</dbReference>
<feature type="binding site" evidence="8">
    <location>
        <position position="13"/>
    </location>
    <ligand>
        <name>[4Fe-4S] cluster</name>
        <dbReference type="ChEBI" id="CHEBI:49883"/>
    </ligand>
</feature>
<dbReference type="Gene3D" id="2.40.50.140">
    <property type="entry name" value="Nucleic acid-binding proteins"/>
    <property type="match status" value="4"/>
</dbReference>
<reference evidence="11" key="2">
    <citation type="journal article" date="2021" name="PeerJ">
        <title>Extensive microbial diversity within the chicken gut microbiome revealed by metagenomics and culture.</title>
        <authorList>
            <person name="Gilroy R."/>
            <person name="Ravi A."/>
            <person name="Getino M."/>
            <person name="Pursley I."/>
            <person name="Horton D.L."/>
            <person name="Alikhan N.F."/>
            <person name="Baker D."/>
            <person name="Gharbi K."/>
            <person name="Hall N."/>
            <person name="Watson M."/>
            <person name="Adriaenssens E.M."/>
            <person name="Foster-Nyarko E."/>
            <person name="Jarju S."/>
            <person name="Secka A."/>
            <person name="Antonio M."/>
            <person name="Oren A."/>
            <person name="Chaudhuri R.R."/>
            <person name="La Ragione R."/>
            <person name="Hildebrand F."/>
            <person name="Pallen M.J."/>
        </authorList>
    </citation>
    <scope>NUCLEOTIDE SEQUENCE</scope>
    <source>
        <strain evidence="11">ChiGjej3B3-7149</strain>
    </source>
</reference>
<keyword evidence="7" id="KW-0687">Ribonucleoprotein</keyword>
<reference evidence="11" key="1">
    <citation type="submission" date="2020-10" db="EMBL/GenBank/DDBJ databases">
        <authorList>
            <person name="Gilroy R."/>
        </authorList>
    </citation>
    <scope>NUCLEOTIDE SEQUENCE</scope>
    <source>
        <strain evidence="11">ChiGjej3B3-7149</strain>
    </source>
</reference>
<dbReference type="GO" id="GO:0050992">
    <property type="term" value="P:dimethylallyl diphosphate biosynthetic process"/>
    <property type="evidence" value="ECO:0007669"/>
    <property type="project" value="UniProtKB-UniRule"/>
</dbReference>
<evidence type="ECO:0000256" key="4">
    <source>
        <dbReference type="ARBA" id="ARBA00022980"/>
    </source>
</evidence>
<dbReference type="GO" id="GO:0006412">
    <property type="term" value="P:translation"/>
    <property type="evidence" value="ECO:0007669"/>
    <property type="project" value="TreeGrafter"/>
</dbReference>
<accession>A0A9D1IZ32</accession>
<dbReference type="NCBIfam" id="NF000907">
    <property type="entry name" value="PRK00087.1"/>
    <property type="match status" value="1"/>
</dbReference>
<comment type="pathway">
    <text evidence="8">Isoprenoid biosynthesis; dimethylallyl diphosphate biosynthesis; dimethylallyl diphosphate from (2E)-4-hydroxy-3-methylbutenyl diphosphate: step 1/1.</text>
</comment>
<feature type="binding site" evidence="8">
    <location>
        <position position="266"/>
    </location>
    <ligand>
        <name>dimethylallyl diphosphate</name>
        <dbReference type="ChEBI" id="CHEBI:57623"/>
    </ligand>
</feature>
<feature type="active site" description="Proton donor" evidence="8">
    <location>
        <position position="125"/>
    </location>
</feature>
<feature type="binding site" evidence="8">
    <location>
        <position position="194"/>
    </location>
    <ligand>
        <name>[4Fe-4S] cluster</name>
        <dbReference type="ChEBI" id="CHEBI:49883"/>
    </ligand>
</feature>
<comment type="caution">
    <text evidence="8">Lacks conserved residue(s) required for the propagation of feature annotation.</text>
</comment>
<dbReference type="NCBIfam" id="TIGR00216">
    <property type="entry name" value="ispH_lytB"/>
    <property type="match status" value="1"/>
</dbReference>
<dbReference type="GO" id="GO:0051539">
    <property type="term" value="F:4 iron, 4 sulfur cluster binding"/>
    <property type="evidence" value="ECO:0007669"/>
    <property type="project" value="UniProtKB-UniRule"/>
</dbReference>
<feature type="binding site" evidence="8">
    <location>
        <position position="40"/>
    </location>
    <ligand>
        <name>(2E)-4-hydroxy-3-methylbut-2-enyl diphosphate</name>
        <dbReference type="ChEBI" id="CHEBI:128753"/>
    </ligand>
</feature>
<dbReference type="EC" id="1.17.7.4" evidence="8"/>
<dbReference type="FunFam" id="2.40.50.140:FF:000051">
    <property type="entry name" value="RNA-binding transcriptional accessory protein"/>
    <property type="match status" value="1"/>
</dbReference>
<dbReference type="PANTHER" id="PTHR10724">
    <property type="entry name" value="30S RIBOSOMAL PROTEIN S1"/>
    <property type="match status" value="1"/>
</dbReference>
<feature type="binding site" evidence="8">
    <location>
        <position position="224"/>
    </location>
    <ligand>
        <name>isopentenyl diphosphate</name>
        <dbReference type="ChEBI" id="CHEBI:128769"/>
    </ligand>
</feature>
<feature type="binding site" evidence="8">
    <location>
        <position position="166"/>
    </location>
    <ligand>
        <name>(2E)-4-hydroxy-3-methylbut-2-enyl diphosphate</name>
        <dbReference type="ChEBI" id="CHEBI:128753"/>
    </ligand>
</feature>
<feature type="domain" description="S1 motif" evidence="10">
    <location>
        <begin position="340"/>
        <end position="409"/>
    </location>
</feature>
<keyword evidence="4 11" id="KW-0689">Ribosomal protein</keyword>
<comment type="similarity">
    <text evidence="1">Belongs to the bacterial ribosomal protein bS1 family.</text>
</comment>
<dbReference type="PROSITE" id="PS50126">
    <property type="entry name" value="S1"/>
    <property type="match status" value="4"/>
</dbReference>
<dbReference type="PRINTS" id="PR00681">
    <property type="entry name" value="RIBOSOMALS1"/>
</dbReference>
<feature type="binding site" evidence="8">
    <location>
        <position position="73"/>
    </location>
    <ligand>
        <name>dimethylallyl diphosphate</name>
        <dbReference type="ChEBI" id="CHEBI:57623"/>
    </ligand>
</feature>
<dbReference type="EMBL" id="DVHH01000068">
    <property type="protein sequence ID" value="HIR54474.1"/>
    <property type="molecule type" value="Genomic_DNA"/>
</dbReference>
<feature type="binding site" evidence="8">
    <location>
        <position position="222"/>
    </location>
    <ligand>
        <name>dimethylallyl diphosphate</name>
        <dbReference type="ChEBI" id="CHEBI:57623"/>
    </ligand>
</feature>
<dbReference type="GO" id="GO:0003729">
    <property type="term" value="F:mRNA binding"/>
    <property type="evidence" value="ECO:0007669"/>
    <property type="project" value="TreeGrafter"/>
</dbReference>
<dbReference type="Gene3D" id="3.40.1010.20">
    <property type="entry name" value="4-hydroxy-3-methylbut-2-enyl diphosphate reductase, catalytic domain"/>
    <property type="match status" value="2"/>
</dbReference>
<evidence type="ECO:0000256" key="9">
    <source>
        <dbReference type="SAM" id="MobiDB-lite"/>
    </source>
</evidence>
<dbReference type="CDD" id="cd05688">
    <property type="entry name" value="S1_RPS1_repeat_ec3"/>
    <property type="match status" value="1"/>
</dbReference>
<dbReference type="NCBIfam" id="NF005208">
    <property type="entry name" value="PRK06676.1"/>
    <property type="match status" value="1"/>
</dbReference>
<keyword evidence="3 8" id="KW-0479">Metal-binding</keyword>
<dbReference type="Gene3D" id="3.40.50.11270">
    <property type="match status" value="1"/>
</dbReference>
<feature type="binding site" evidence="8">
    <location>
        <position position="123"/>
    </location>
    <ligand>
        <name>dimethylallyl diphosphate</name>
        <dbReference type="ChEBI" id="CHEBI:57623"/>
    </ligand>
</feature>
<evidence type="ECO:0000256" key="3">
    <source>
        <dbReference type="ARBA" id="ARBA00022723"/>
    </source>
</evidence>
<evidence type="ECO:0000256" key="1">
    <source>
        <dbReference type="ARBA" id="ARBA00006767"/>
    </source>
</evidence>
<comment type="pathway">
    <text evidence="8">Isoprenoid biosynthesis; isopentenyl diphosphate biosynthesis via DXP pathway; isopentenyl diphosphate from 1-deoxy-D-xylulose 5-phosphate: step 6/6.</text>
</comment>
<dbReference type="InterPro" id="IPR035104">
    <property type="entry name" value="Ribosomal_protein_S1-like"/>
</dbReference>
<evidence type="ECO:0000256" key="8">
    <source>
        <dbReference type="HAMAP-Rule" id="MF_00191"/>
    </source>
</evidence>
<dbReference type="InterPro" id="IPR050437">
    <property type="entry name" value="Ribos_protein_bS1-like"/>
</dbReference>
<feature type="domain" description="S1 motif" evidence="10">
    <location>
        <begin position="427"/>
        <end position="493"/>
    </location>
</feature>
<dbReference type="SMART" id="SM00316">
    <property type="entry name" value="S1"/>
    <property type="match status" value="4"/>
</dbReference>
<organism evidence="11 12">
    <name type="scientific">Candidatus Scatomorpha intestinigallinarum</name>
    <dbReference type="NCBI Taxonomy" id="2840923"/>
    <lineage>
        <taxon>Bacteria</taxon>
        <taxon>Bacillati</taxon>
        <taxon>Bacillota</taxon>
        <taxon>Clostridia</taxon>
        <taxon>Eubacteriales</taxon>
        <taxon>Candidatus Scatomorpha</taxon>
    </lineage>
</organism>
<comment type="function">
    <text evidence="8">Catalyzes the conversion of 1-hydroxy-2-methyl-2-(E)-butenyl 4-diphosphate (HMBPP) into a mixture of isopentenyl diphosphate (IPP) and dimethylallyl diphosphate (DMAPP). Acts in the terminal step of the DOXP/MEP pathway for isoprenoid precursor biosynthesis.</text>
</comment>
<name>A0A9D1IZ32_9FIRM</name>
<dbReference type="HAMAP" id="MF_00191">
    <property type="entry name" value="IspH"/>
    <property type="match status" value="1"/>
</dbReference>
<feature type="domain" description="S1 motif" evidence="10">
    <location>
        <begin position="599"/>
        <end position="668"/>
    </location>
</feature>
<evidence type="ECO:0000256" key="5">
    <source>
        <dbReference type="ARBA" id="ARBA00023004"/>
    </source>
</evidence>
<dbReference type="PANTHER" id="PTHR10724:SF7">
    <property type="entry name" value="SMALL RIBOSOMAL SUBUNIT PROTEIN BS1C"/>
    <property type="match status" value="1"/>
</dbReference>
<feature type="binding site" evidence="8">
    <location>
        <position position="73"/>
    </location>
    <ligand>
        <name>isopentenyl diphosphate</name>
        <dbReference type="ChEBI" id="CHEBI:128769"/>
    </ligand>
</feature>
<evidence type="ECO:0000313" key="11">
    <source>
        <dbReference type="EMBL" id="HIR54474.1"/>
    </source>
</evidence>
<feature type="region of interest" description="Disordered" evidence="9">
    <location>
        <begin position="671"/>
        <end position="690"/>
    </location>
</feature>
<feature type="binding site" evidence="8">
    <location>
        <position position="123"/>
    </location>
    <ligand>
        <name>(2E)-4-hydroxy-3-methylbut-2-enyl diphosphate</name>
        <dbReference type="ChEBI" id="CHEBI:128753"/>
    </ligand>
</feature>
<feature type="binding site" evidence="8">
    <location>
        <position position="95"/>
    </location>
    <ligand>
        <name>[4Fe-4S] cluster</name>
        <dbReference type="ChEBI" id="CHEBI:49883"/>
    </ligand>
</feature>